<dbReference type="UniPathway" id="UPA00664"/>
<keyword evidence="5 7" id="KW-1133">Transmembrane helix</keyword>
<dbReference type="InterPro" id="IPR001640">
    <property type="entry name" value="Lgt"/>
</dbReference>
<evidence type="ECO:0000256" key="2">
    <source>
        <dbReference type="ARBA" id="ARBA00022475"/>
    </source>
</evidence>
<comment type="caution">
    <text evidence="8">The sequence shown here is derived from an EMBL/GenBank/DDBJ whole genome shotgun (WGS) entry which is preliminary data.</text>
</comment>
<reference evidence="8" key="1">
    <citation type="journal article" date="2020" name="mSystems">
        <title>Genome- and Community-Level Interaction Insights into Carbon Utilization and Element Cycling Functions of Hydrothermarchaeota in Hydrothermal Sediment.</title>
        <authorList>
            <person name="Zhou Z."/>
            <person name="Liu Y."/>
            <person name="Xu W."/>
            <person name="Pan J."/>
            <person name="Luo Z.H."/>
            <person name="Li M."/>
        </authorList>
    </citation>
    <scope>NUCLEOTIDE SEQUENCE [LARGE SCALE GENOMIC DNA]</scope>
    <source>
        <strain evidence="8">SpSt-488</strain>
    </source>
</reference>
<dbReference type="EMBL" id="DSUT01000009">
    <property type="protein sequence ID" value="HGK27387.1"/>
    <property type="molecule type" value="Genomic_DNA"/>
</dbReference>
<gene>
    <name evidence="7 8" type="primary">lgt</name>
    <name evidence="8" type="ORF">ENS41_00335</name>
</gene>
<dbReference type="AlphaFoldDB" id="A0A7C4CB37"/>
<dbReference type="GO" id="GO:0042158">
    <property type="term" value="P:lipoprotein biosynthetic process"/>
    <property type="evidence" value="ECO:0007669"/>
    <property type="project" value="UniProtKB-UniRule"/>
</dbReference>
<comment type="subcellular location">
    <subcellularLocation>
        <location evidence="7">Cell membrane</location>
        <topology evidence="7">Multi-pass membrane protein</topology>
    </subcellularLocation>
</comment>
<feature type="transmembrane region" description="Helical" evidence="7">
    <location>
        <begin position="231"/>
        <end position="254"/>
    </location>
</feature>
<feature type="transmembrane region" description="Helical" evidence="7">
    <location>
        <begin position="51"/>
        <end position="70"/>
    </location>
</feature>
<comment type="pathway">
    <text evidence="7">Protein modification; lipoprotein biosynthesis (diacylglyceryl transfer).</text>
</comment>
<sequence length="270" mass="29788">MFPSLLRIGGLQIYSYGVMLFLSFLLGIWIVEQRAKRFGVDPKKITDLALWVLIAVVVGSRLFYVAFHWHEFSGDLVAIVRFWDSRQPGLSGLMFYGGFLGAFAAGLVFVAVNRLPLVKLLDAVAPAIVLGEGLTRIGCFLNGCCFGVPTGCRLGVEFPLHSPAGAQFPHQMIHATQLYSSLAGFVLFGLALLLERKRLRDGILFALILVLYSLFRFGIDFVRYYEDAANFWGNQVVAIALTALGVGLLVFFSLRQRRGETGHGPGQVRP</sequence>
<dbReference type="GO" id="GO:0005886">
    <property type="term" value="C:plasma membrane"/>
    <property type="evidence" value="ECO:0007669"/>
    <property type="project" value="UniProtKB-SubCell"/>
</dbReference>
<dbReference type="PANTHER" id="PTHR30589">
    <property type="entry name" value="PROLIPOPROTEIN DIACYLGLYCERYL TRANSFERASE"/>
    <property type="match status" value="1"/>
</dbReference>
<evidence type="ECO:0000256" key="1">
    <source>
        <dbReference type="ARBA" id="ARBA00007150"/>
    </source>
</evidence>
<comment type="function">
    <text evidence="7">Catalyzes the transfer of the diacylglyceryl group from phosphatidylglycerol to the sulfhydryl group of the N-terminal cysteine of a prolipoprotein, the first step in the formation of mature lipoproteins.</text>
</comment>
<accession>A0A7C4CB37</accession>
<protein>
    <recommendedName>
        <fullName evidence="7">Phosphatidylglycerol--prolipoprotein diacylglyceryl transferase</fullName>
        <ecNumber evidence="7">2.5.1.145</ecNumber>
    </recommendedName>
</protein>
<comment type="similarity">
    <text evidence="1 7">Belongs to the Lgt family.</text>
</comment>
<proteinExistence type="inferred from homology"/>
<evidence type="ECO:0000256" key="7">
    <source>
        <dbReference type="HAMAP-Rule" id="MF_01147"/>
    </source>
</evidence>
<dbReference type="Pfam" id="PF01790">
    <property type="entry name" value="LGT"/>
    <property type="match status" value="1"/>
</dbReference>
<evidence type="ECO:0000256" key="4">
    <source>
        <dbReference type="ARBA" id="ARBA00022692"/>
    </source>
</evidence>
<dbReference type="GO" id="GO:0008961">
    <property type="term" value="F:phosphatidylglycerol-prolipoprotein diacylglyceryl transferase activity"/>
    <property type="evidence" value="ECO:0007669"/>
    <property type="project" value="UniProtKB-UniRule"/>
</dbReference>
<keyword evidence="8" id="KW-0449">Lipoprotein</keyword>
<comment type="catalytic activity">
    <reaction evidence="7">
        <text>L-cysteinyl-[prolipoprotein] + a 1,2-diacyl-sn-glycero-3-phospho-(1'-sn-glycerol) = an S-1,2-diacyl-sn-glyceryl-L-cysteinyl-[prolipoprotein] + sn-glycerol 1-phosphate + H(+)</text>
        <dbReference type="Rhea" id="RHEA:56712"/>
        <dbReference type="Rhea" id="RHEA-COMP:14679"/>
        <dbReference type="Rhea" id="RHEA-COMP:14680"/>
        <dbReference type="ChEBI" id="CHEBI:15378"/>
        <dbReference type="ChEBI" id="CHEBI:29950"/>
        <dbReference type="ChEBI" id="CHEBI:57685"/>
        <dbReference type="ChEBI" id="CHEBI:64716"/>
        <dbReference type="ChEBI" id="CHEBI:140658"/>
        <dbReference type="EC" id="2.5.1.145"/>
    </reaction>
</comment>
<evidence type="ECO:0000256" key="3">
    <source>
        <dbReference type="ARBA" id="ARBA00022679"/>
    </source>
</evidence>
<keyword evidence="2 7" id="KW-1003">Cell membrane</keyword>
<feature type="binding site" evidence="7">
    <location>
        <position position="136"/>
    </location>
    <ligand>
        <name>a 1,2-diacyl-sn-glycero-3-phospho-(1'-sn-glycerol)</name>
        <dbReference type="ChEBI" id="CHEBI:64716"/>
    </ligand>
</feature>
<evidence type="ECO:0000313" key="8">
    <source>
        <dbReference type="EMBL" id="HGK27387.1"/>
    </source>
</evidence>
<dbReference type="PANTHER" id="PTHR30589:SF0">
    <property type="entry name" value="PHOSPHATIDYLGLYCEROL--PROLIPOPROTEIN DIACYLGLYCERYL TRANSFERASE"/>
    <property type="match status" value="1"/>
</dbReference>
<evidence type="ECO:0000256" key="6">
    <source>
        <dbReference type="ARBA" id="ARBA00023136"/>
    </source>
</evidence>
<organism evidence="8">
    <name type="scientific">candidate division WOR-3 bacterium</name>
    <dbReference type="NCBI Taxonomy" id="2052148"/>
    <lineage>
        <taxon>Bacteria</taxon>
        <taxon>Bacteria division WOR-3</taxon>
    </lineage>
</organism>
<dbReference type="EC" id="2.5.1.145" evidence="7"/>
<feature type="transmembrane region" description="Helical" evidence="7">
    <location>
        <begin position="201"/>
        <end position="219"/>
    </location>
</feature>
<evidence type="ECO:0000256" key="5">
    <source>
        <dbReference type="ARBA" id="ARBA00022989"/>
    </source>
</evidence>
<feature type="transmembrane region" description="Helical" evidence="7">
    <location>
        <begin position="90"/>
        <end position="112"/>
    </location>
</feature>
<feature type="transmembrane region" description="Helical" evidence="7">
    <location>
        <begin position="176"/>
        <end position="194"/>
    </location>
</feature>
<dbReference type="NCBIfam" id="TIGR00544">
    <property type="entry name" value="lgt"/>
    <property type="match status" value="1"/>
</dbReference>
<keyword evidence="3 7" id="KW-0808">Transferase</keyword>
<name>A0A7C4CB37_UNCW3</name>
<keyword evidence="6 7" id="KW-0472">Membrane</keyword>
<keyword evidence="4 7" id="KW-0812">Transmembrane</keyword>
<dbReference type="HAMAP" id="MF_01147">
    <property type="entry name" value="Lgt"/>
    <property type="match status" value="1"/>
</dbReference>
<feature type="transmembrane region" description="Helical" evidence="7">
    <location>
        <begin position="13"/>
        <end position="31"/>
    </location>
</feature>